<evidence type="ECO:0000259" key="2">
    <source>
        <dbReference type="PROSITE" id="PS50035"/>
    </source>
</evidence>
<dbReference type="GO" id="GO:0030572">
    <property type="term" value="F:phosphatidyltransferase activity"/>
    <property type="evidence" value="ECO:0007669"/>
    <property type="project" value="UniProtKB-ARBA"/>
</dbReference>
<gene>
    <name evidence="3" type="ORF">PL9214430313</name>
</gene>
<dbReference type="CDD" id="cd09110">
    <property type="entry name" value="PLDc_CLS_1"/>
    <property type="match status" value="1"/>
</dbReference>
<evidence type="ECO:0000313" key="4">
    <source>
        <dbReference type="Proteomes" id="UP000184315"/>
    </source>
</evidence>
<dbReference type="Pfam" id="PF13091">
    <property type="entry name" value="PLDc_2"/>
    <property type="match status" value="2"/>
</dbReference>
<dbReference type="SMART" id="SM00155">
    <property type="entry name" value="PLDc"/>
    <property type="match status" value="2"/>
</dbReference>
<proteinExistence type="predicted"/>
<dbReference type="RefSeq" id="WP_072719075.1">
    <property type="nucleotide sequence ID" value="NZ_LN889796.1"/>
</dbReference>
<keyword evidence="1" id="KW-0472">Membrane</keyword>
<dbReference type="CDD" id="cd09159">
    <property type="entry name" value="PLDc_ybhO_like_2"/>
    <property type="match status" value="1"/>
</dbReference>
<dbReference type="STRING" id="671072.PL9214430313"/>
<dbReference type="Proteomes" id="UP000184315">
    <property type="component" value="Unassembled WGS sequence"/>
</dbReference>
<feature type="domain" description="PLD phosphodiesterase" evidence="2">
    <location>
        <begin position="159"/>
        <end position="186"/>
    </location>
</feature>
<dbReference type="InterPro" id="IPR025202">
    <property type="entry name" value="PLD-like_dom"/>
</dbReference>
<organism evidence="3 4">
    <name type="scientific">Planktothrix tepida PCC 9214</name>
    <dbReference type="NCBI Taxonomy" id="671072"/>
    <lineage>
        <taxon>Bacteria</taxon>
        <taxon>Bacillati</taxon>
        <taxon>Cyanobacteriota</taxon>
        <taxon>Cyanophyceae</taxon>
        <taxon>Oscillatoriophycideae</taxon>
        <taxon>Oscillatoriales</taxon>
        <taxon>Microcoleaceae</taxon>
        <taxon>Planktothrix</taxon>
    </lineage>
</organism>
<dbReference type="AlphaFoldDB" id="A0A1J1LIA3"/>
<dbReference type="PANTHER" id="PTHR21248:SF22">
    <property type="entry name" value="PHOSPHOLIPASE D"/>
    <property type="match status" value="1"/>
</dbReference>
<dbReference type="EMBL" id="CZDF01000148">
    <property type="protein sequence ID" value="CUR32341.1"/>
    <property type="molecule type" value="Genomic_DNA"/>
</dbReference>
<dbReference type="OrthoDB" id="9762009at2"/>
<accession>A0A1J1LIA3</accession>
<feature type="domain" description="PLD phosphodiesterase" evidence="2">
    <location>
        <begin position="338"/>
        <end position="365"/>
    </location>
</feature>
<evidence type="ECO:0000256" key="1">
    <source>
        <dbReference type="SAM" id="Phobius"/>
    </source>
</evidence>
<dbReference type="Gene3D" id="3.30.870.10">
    <property type="entry name" value="Endonuclease Chain A"/>
    <property type="match status" value="2"/>
</dbReference>
<dbReference type="InterPro" id="IPR001736">
    <property type="entry name" value="PLipase_D/transphosphatidylase"/>
</dbReference>
<keyword evidence="1" id="KW-1133">Transmembrane helix</keyword>
<dbReference type="SUPFAM" id="SSF56024">
    <property type="entry name" value="Phospholipase D/nuclease"/>
    <property type="match status" value="2"/>
</dbReference>
<keyword evidence="4" id="KW-1185">Reference proteome</keyword>
<evidence type="ECO:0000313" key="3">
    <source>
        <dbReference type="EMBL" id="CUR32341.1"/>
    </source>
</evidence>
<keyword evidence="1" id="KW-0812">Transmembrane</keyword>
<protein>
    <submittedName>
        <fullName evidence="3">Cardiolipin synthetase</fullName>
    </submittedName>
</protein>
<dbReference type="PROSITE" id="PS50035">
    <property type="entry name" value="PLD"/>
    <property type="match status" value="2"/>
</dbReference>
<feature type="transmembrane region" description="Helical" evidence="1">
    <location>
        <begin position="6"/>
        <end position="27"/>
    </location>
</feature>
<sequence>MDLISVGTMLLIVVIVILLILYFRGVFRDKHHYQIRNLPPPTADNFAFTVACLSDSYITAGQVTGFWVEADQIYAARLDAIRKAQTVIQFETYMMTPGRRANEFAAALVERAQAGVRVQLLADNYGSQSMSPDYWQRLEAAGVEVELFNELSWKDLSYHLKRNHRKLLLIDQHLAMIGGAGISDEWDGLDGNGCCCPWFDYEIAFEGPLVARLRGIFLQHWMDGGGVADLALDPLVLTPEHEPKVIITPGEDPSYRDSEIRSLYQSLIQASQYRLWIASPYFLPDPSSRRVLFEAKRRGVDIRILTMGKTCDKPFVHYTSRELYGYLLQGGIEIYEYQKSMMHAKAWLVDEHWVSLGSANFDPRSLFKNDELNLSTSEPEVIPQIETFFKQGFANSYLVNRKDWQRRSRVERLIGQFCLLFFWQL</sequence>
<dbReference type="PANTHER" id="PTHR21248">
    <property type="entry name" value="CARDIOLIPIN SYNTHASE"/>
    <property type="match status" value="1"/>
</dbReference>
<reference evidence="4" key="1">
    <citation type="submission" date="2015-10" db="EMBL/GenBank/DDBJ databases">
        <authorList>
            <person name="Regsiter A."/>
            <person name="william w."/>
        </authorList>
    </citation>
    <scope>NUCLEOTIDE SEQUENCE [LARGE SCALE GENOMIC DNA]</scope>
</reference>
<dbReference type="GO" id="GO:0032049">
    <property type="term" value="P:cardiolipin biosynthetic process"/>
    <property type="evidence" value="ECO:0007669"/>
    <property type="project" value="UniProtKB-ARBA"/>
</dbReference>
<name>A0A1J1LIA3_9CYAN</name>